<gene>
    <name evidence="4" type="ORF">ACIB24_06555</name>
</gene>
<evidence type="ECO:0000313" key="4">
    <source>
        <dbReference type="EMBL" id="MFI7586720.1"/>
    </source>
</evidence>
<dbReference type="Pfam" id="PF00583">
    <property type="entry name" value="Acetyltransf_1"/>
    <property type="match status" value="1"/>
</dbReference>
<dbReference type="SUPFAM" id="SSF55729">
    <property type="entry name" value="Acyl-CoA N-acyltransferases (Nat)"/>
    <property type="match status" value="1"/>
</dbReference>
<dbReference type="RefSeq" id="WP_398277017.1">
    <property type="nucleotide sequence ID" value="NZ_JBITLV010000002.1"/>
</dbReference>
<name>A0ABW8AK13_9ACTN</name>
<accession>A0ABW8AK13</accession>
<evidence type="ECO:0000256" key="2">
    <source>
        <dbReference type="ARBA" id="ARBA00023315"/>
    </source>
</evidence>
<dbReference type="PANTHER" id="PTHR43877:SF2">
    <property type="entry name" value="AMINOALKYLPHOSPHONATE N-ACETYLTRANSFERASE-RELATED"/>
    <property type="match status" value="1"/>
</dbReference>
<reference evidence="4 5" key="1">
    <citation type="submission" date="2024-10" db="EMBL/GenBank/DDBJ databases">
        <title>The Natural Products Discovery Center: Release of the First 8490 Sequenced Strains for Exploring Actinobacteria Biosynthetic Diversity.</title>
        <authorList>
            <person name="Kalkreuter E."/>
            <person name="Kautsar S.A."/>
            <person name="Yang D."/>
            <person name="Bader C.D."/>
            <person name="Teijaro C.N."/>
            <person name="Fluegel L."/>
            <person name="Davis C.M."/>
            <person name="Simpson J.R."/>
            <person name="Lauterbach L."/>
            <person name="Steele A.D."/>
            <person name="Gui C."/>
            <person name="Meng S."/>
            <person name="Li G."/>
            <person name="Viehrig K."/>
            <person name="Ye F."/>
            <person name="Su P."/>
            <person name="Kiefer A.F."/>
            <person name="Nichols A."/>
            <person name="Cepeda A.J."/>
            <person name="Yan W."/>
            <person name="Fan B."/>
            <person name="Jiang Y."/>
            <person name="Adhikari A."/>
            <person name="Zheng C.-J."/>
            <person name="Schuster L."/>
            <person name="Cowan T.M."/>
            <person name="Smanski M.J."/>
            <person name="Chevrette M.G."/>
            <person name="De Carvalho L.P.S."/>
            <person name="Shen B."/>
        </authorList>
    </citation>
    <scope>NUCLEOTIDE SEQUENCE [LARGE SCALE GENOMIC DNA]</scope>
    <source>
        <strain evidence="4 5">NPDC049639</strain>
    </source>
</reference>
<dbReference type="EC" id="2.3.-.-" evidence="4"/>
<dbReference type="PROSITE" id="PS51186">
    <property type="entry name" value="GNAT"/>
    <property type="match status" value="1"/>
</dbReference>
<evidence type="ECO:0000259" key="3">
    <source>
        <dbReference type="PROSITE" id="PS51186"/>
    </source>
</evidence>
<keyword evidence="1 4" id="KW-0808">Transferase</keyword>
<proteinExistence type="predicted"/>
<evidence type="ECO:0000256" key="1">
    <source>
        <dbReference type="ARBA" id="ARBA00022679"/>
    </source>
</evidence>
<dbReference type="EMBL" id="JBITLV010000002">
    <property type="protein sequence ID" value="MFI7586720.1"/>
    <property type="molecule type" value="Genomic_DNA"/>
</dbReference>
<dbReference type="PANTHER" id="PTHR43877">
    <property type="entry name" value="AMINOALKYLPHOSPHONATE N-ACETYLTRANSFERASE-RELATED-RELATED"/>
    <property type="match status" value="1"/>
</dbReference>
<keyword evidence="2 4" id="KW-0012">Acyltransferase</keyword>
<dbReference type="InterPro" id="IPR016181">
    <property type="entry name" value="Acyl_CoA_acyltransferase"/>
</dbReference>
<dbReference type="InterPro" id="IPR000182">
    <property type="entry name" value="GNAT_dom"/>
</dbReference>
<feature type="domain" description="N-acetyltransferase" evidence="3">
    <location>
        <begin position="3"/>
        <end position="152"/>
    </location>
</feature>
<evidence type="ECO:0000313" key="5">
    <source>
        <dbReference type="Proteomes" id="UP001612915"/>
    </source>
</evidence>
<dbReference type="GO" id="GO:0016746">
    <property type="term" value="F:acyltransferase activity"/>
    <property type="evidence" value="ECO:0007669"/>
    <property type="project" value="UniProtKB-KW"/>
</dbReference>
<dbReference type="Proteomes" id="UP001612915">
    <property type="component" value="Unassembled WGS sequence"/>
</dbReference>
<protein>
    <submittedName>
        <fullName evidence="4">GNAT family N-acetyltransferase</fullName>
        <ecNumber evidence="4">2.3.-.-</ecNumber>
    </submittedName>
</protein>
<comment type="caution">
    <text evidence="4">The sequence shown here is derived from an EMBL/GenBank/DDBJ whole genome shotgun (WGS) entry which is preliminary data.</text>
</comment>
<keyword evidence="5" id="KW-1185">Reference proteome</keyword>
<dbReference type="Gene3D" id="3.40.630.30">
    <property type="match status" value="1"/>
</dbReference>
<dbReference type="InterPro" id="IPR050832">
    <property type="entry name" value="Bact_Acetyltransf"/>
</dbReference>
<organism evidence="4 5">
    <name type="scientific">Spongisporangium articulatum</name>
    <dbReference type="NCBI Taxonomy" id="3362603"/>
    <lineage>
        <taxon>Bacteria</taxon>
        <taxon>Bacillati</taxon>
        <taxon>Actinomycetota</taxon>
        <taxon>Actinomycetes</taxon>
        <taxon>Kineosporiales</taxon>
        <taxon>Kineosporiaceae</taxon>
        <taxon>Spongisporangium</taxon>
    </lineage>
</organism>
<sequence length="153" mass="16638">MGVEVARVDPADDDARRCLSTYYAELAVRFDAGFDPTRQGVDDDAMRPPLGLLLLARLDGPAVACGALLFKAGLAKVKRMWVDPTVRGRGVGRTLLNALEAEAAAAGYDRVGLETNSALPEAISMYLNSGYVEVEPFDDEPYAERWFVKRLSA</sequence>